<comment type="caution">
    <text evidence="3">The sequence shown here is derived from an EMBL/GenBank/DDBJ whole genome shotgun (WGS) entry which is preliminary data.</text>
</comment>
<evidence type="ECO:0000313" key="3">
    <source>
        <dbReference type="EMBL" id="MSC81365.1"/>
    </source>
</evidence>
<accession>A0A6A8KHF4</accession>
<evidence type="ECO:0000256" key="2">
    <source>
        <dbReference type="SAM" id="Phobius"/>
    </source>
</evidence>
<evidence type="ECO:0000313" key="4">
    <source>
        <dbReference type="Proteomes" id="UP000477010"/>
    </source>
</evidence>
<dbReference type="Proteomes" id="UP000477010">
    <property type="component" value="Unassembled WGS sequence"/>
</dbReference>
<reference evidence="3 4" key="1">
    <citation type="journal article" date="2019" name="Nat. Med.">
        <title>A library of human gut bacterial isolates paired with longitudinal multiomics data enables mechanistic microbiome research.</title>
        <authorList>
            <person name="Poyet M."/>
            <person name="Groussin M."/>
            <person name="Gibbons S.M."/>
            <person name="Avila-Pacheco J."/>
            <person name="Jiang X."/>
            <person name="Kearney S.M."/>
            <person name="Perrotta A.R."/>
            <person name="Berdy B."/>
            <person name="Zhao S."/>
            <person name="Lieberman T.D."/>
            <person name="Swanson P.K."/>
            <person name="Smith M."/>
            <person name="Roesemann S."/>
            <person name="Alexander J.E."/>
            <person name="Rich S.A."/>
            <person name="Livny J."/>
            <person name="Vlamakis H."/>
            <person name="Clish C."/>
            <person name="Bullock K."/>
            <person name="Deik A."/>
            <person name="Scott J."/>
            <person name="Pierce K.A."/>
            <person name="Xavier R.J."/>
            <person name="Alm E.J."/>
        </authorList>
    </citation>
    <scope>NUCLEOTIDE SEQUENCE [LARGE SCALE GENOMIC DNA]</scope>
    <source>
        <strain evidence="3 4">BIOML-B9</strain>
    </source>
</reference>
<keyword evidence="2" id="KW-0812">Transmembrane</keyword>
<feature type="region of interest" description="Disordered" evidence="1">
    <location>
        <begin position="76"/>
        <end position="96"/>
    </location>
</feature>
<name>A0A6A8KHF4_9FIRM</name>
<evidence type="ECO:0000256" key="1">
    <source>
        <dbReference type="SAM" id="MobiDB-lite"/>
    </source>
</evidence>
<gene>
    <name evidence="3" type="ORF">GKD85_11200</name>
</gene>
<organism evidence="3 4">
    <name type="scientific">Faecalibacterium prausnitzii</name>
    <dbReference type="NCBI Taxonomy" id="853"/>
    <lineage>
        <taxon>Bacteria</taxon>
        <taxon>Bacillati</taxon>
        <taxon>Bacillota</taxon>
        <taxon>Clostridia</taxon>
        <taxon>Eubacteriales</taxon>
        <taxon>Oscillospiraceae</taxon>
        <taxon>Faecalibacterium</taxon>
    </lineage>
</organism>
<dbReference type="AlphaFoldDB" id="A0A6A8KHF4"/>
<dbReference type="EMBL" id="WKQE01000017">
    <property type="protein sequence ID" value="MSC81365.1"/>
    <property type="molecule type" value="Genomic_DNA"/>
</dbReference>
<sequence length="96" mass="10403">MKYAGMPMGMWVLFAGSFQKQLTAYDLSLVVVVLQTFILYLITVYTIKPKGALPGPSSVTELPFFSFIKNHKSSATVNGARTTRPAGAQGRSGWTG</sequence>
<proteinExistence type="predicted"/>
<keyword evidence="2" id="KW-1133">Transmembrane helix</keyword>
<keyword evidence="2" id="KW-0472">Membrane</keyword>
<protein>
    <submittedName>
        <fullName evidence="3">Uncharacterized protein</fullName>
    </submittedName>
</protein>
<feature type="transmembrane region" description="Helical" evidence="2">
    <location>
        <begin position="27"/>
        <end position="47"/>
    </location>
</feature>